<dbReference type="InterPro" id="IPR000073">
    <property type="entry name" value="AB_hydrolase_1"/>
</dbReference>
<dbReference type="GO" id="GO:0046503">
    <property type="term" value="P:glycerolipid catabolic process"/>
    <property type="evidence" value="ECO:0007669"/>
    <property type="project" value="TreeGrafter"/>
</dbReference>
<dbReference type="AlphaFoldDB" id="A0A2T5MBU9"/>
<accession>A0A2T5MBU9</accession>
<gene>
    <name evidence="2" type="ORF">CJD38_16040</name>
</gene>
<sequence length="295" mass="31597">MPRISANGLEFEYETFGNAKDPVLLLIMGLGGQLTQWPDDFCTALAQGGYYVIRYDNRDVGLSTRLGHLGKAKLMSAGILSTLRLPVKAPYKLDDMAADAVGLLDALSIPSAHIVGISMGGMIGQIVAAKHAARVRSFVSIMSSSGHKNLPGPSLRIQKRLVKRPKTLDRESLIAHGMETWRLIGSPAYPTSTEALRAKVEGAFNRASYPQGLGRQTLAILASGSRMPLLPKITAPTLVIHGDKDPLVPVAAAYNLARFIPGAKLEIIQGMGHDLPPQLLPKLQGMILSHVKSAA</sequence>
<dbReference type="Pfam" id="PF00561">
    <property type="entry name" value="Abhydrolase_1"/>
    <property type="match status" value="1"/>
</dbReference>
<evidence type="ECO:0000313" key="2">
    <source>
        <dbReference type="EMBL" id="PTU30057.1"/>
    </source>
</evidence>
<dbReference type="OrthoDB" id="9798888at2"/>
<feature type="domain" description="AB hydrolase-1" evidence="1">
    <location>
        <begin position="22"/>
        <end position="274"/>
    </location>
</feature>
<keyword evidence="2" id="KW-0378">Hydrolase</keyword>
<evidence type="ECO:0000259" key="1">
    <source>
        <dbReference type="Pfam" id="PF00561"/>
    </source>
</evidence>
<dbReference type="EMBL" id="QANS01000007">
    <property type="protein sequence ID" value="PTU30057.1"/>
    <property type="molecule type" value="Genomic_DNA"/>
</dbReference>
<evidence type="ECO:0000313" key="3">
    <source>
        <dbReference type="Proteomes" id="UP000244248"/>
    </source>
</evidence>
<name>A0A2T5MBU9_9GAMM</name>
<dbReference type="InterPro" id="IPR029058">
    <property type="entry name" value="AB_hydrolase_fold"/>
</dbReference>
<dbReference type="SUPFAM" id="SSF53474">
    <property type="entry name" value="alpha/beta-Hydrolases"/>
    <property type="match status" value="1"/>
</dbReference>
<dbReference type="PANTHER" id="PTHR43433:SF5">
    <property type="entry name" value="AB HYDROLASE-1 DOMAIN-CONTAINING PROTEIN"/>
    <property type="match status" value="1"/>
</dbReference>
<dbReference type="Proteomes" id="UP000244248">
    <property type="component" value="Unassembled WGS sequence"/>
</dbReference>
<keyword evidence="3" id="KW-1185">Reference proteome</keyword>
<dbReference type="InterPro" id="IPR050471">
    <property type="entry name" value="AB_hydrolase"/>
</dbReference>
<dbReference type="GO" id="GO:0004806">
    <property type="term" value="F:triacylglycerol lipase activity"/>
    <property type="evidence" value="ECO:0007669"/>
    <property type="project" value="TreeGrafter"/>
</dbReference>
<dbReference type="PANTHER" id="PTHR43433">
    <property type="entry name" value="HYDROLASE, ALPHA/BETA FOLD FAMILY PROTEIN"/>
    <property type="match status" value="1"/>
</dbReference>
<reference evidence="2 3" key="1">
    <citation type="submission" date="2018-04" db="EMBL/GenBank/DDBJ databases">
        <title>Novel species isolated from glacier.</title>
        <authorList>
            <person name="Liu Q."/>
            <person name="Xin Y.-H."/>
        </authorList>
    </citation>
    <scope>NUCLEOTIDE SEQUENCE [LARGE SCALE GENOMIC DNA]</scope>
    <source>
        <strain evidence="2 3">GT1R17</strain>
    </source>
</reference>
<dbReference type="RefSeq" id="WP_107941403.1">
    <property type="nucleotide sequence ID" value="NZ_QANS01000007.1"/>
</dbReference>
<organism evidence="2 3">
    <name type="scientific">Stenotrophobium rhamnosiphilum</name>
    <dbReference type="NCBI Taxonomy" id="2029166"/>
    <lineage>
        <taxon>Bacteria</taxon>
        <taxon>Pseudomonadati</taxon>
        <taxon>Pseudomonadota</taxon>
        <taxon>Gammaproteobacteria</taxon>
        <taxon>Nevskiales</taxon>
        <taxon>Nevskiaceae</taxon>
        <taxon>Stenotrophobium</taxon>
    </lineage>
</organism>
<dbReference type="Gene3D" id="3.40.50.1820">
    <property type="entry name" value="alpha/beta hydrolase"/>
    <property type="match status" value="1"/>
</dbReference>
<protein>
    <submittedName>
        <fullName evidence="2">Alpha/beta hydrolase</fullName>
    </submittedName>
</protein>
<comment type="caution">
    <text evidence="2">The sequence shown here is derived from an EMBL/GenBank/DDBJ whole genome shotgun (WGS) entry which is preliminary data.</text>
</comment>
<proteinExistence type="predicted"/>